<feature type="domain" description="IclR-ED" evidence="5">
    <location>
        <begin position="65"/>
        <end position="248"/>
    </location>
</feature>
<evidence type="ECO:0000313" key="8">
    <source>
        <dbReference type="Proteomes" id="UP000677265"/>
    </source>
</evidence>
<keyword evidence="2" id="KW-0238">DNA-binding</keyword>
<comment type="caution">
    <text evidence="6">The sequence shown here is derived from an EMBL/GenBank/DDBJ whole genome shotgun (WGS) entry which is preliminary data.</text>
</comment>
<organism evidence="6">
    <name type="scientific">Neobacillus citreus</name>
    <dbReference type="NCBI Taxonomy" id="2833578"/>
    <lineage>
        <taxon>Bacteria</taxon>
        <taxon>Bacillati</taxon>
        <taxon>Bacillota</taxon>
        <taxon>Bacilli</taxon>
        <taxon>Bacillales</taxon>
        <taxon>Bacillaceae</taxon>
        <taxon>Neobacillus</taxon>
    </lineage>
</organism>
<dbReference type="PANTHER" id="PTHR30136">
    <property type="entry name" value="HELIX-TURN-HELIX TRANSCRIPTIONAL REGULATOR, ICLR FAMILY"/>
    <property type="match status" value="1"/>
</dbReference>
<dbReference type="GO" id="GO:0003677">
    <property type="term" value="F:DNA binding"/>
    <property type="evidence" value="ECO:0007669"/>
    <property type="project" value="UniProtKB-KW"/>
</dbReference>
<dbReference type="InterPro" id="IPR036390">
    <property type="entry name" value="WH_DNA-bd_sf"/>
</dbReference>
<feature type="domain" description="HTH iclR-type" evidence="4">
    <location>
        <begin position="3"/>
        <end position="64"/>
    </location>
</feature>
<dbReference type="RefSeq" id="WP_213147762.1">
    <property type="nucleotide sequence ID" value="NZ_JAGYPE020000007.1"/>
</dbReference>
<dbReference type="PROSITE" id="PS51078">
    <property type="entry name" value="ICLR_ED"/>
    <property type="match status" value="1"/>
</dbReference>
<keyword evidence="1" id="KW-0805">Transcription regulation</keyword>
<dbReference type="InterPro" id="IPR029016">
    <property type="entry name" value="GAF-like_dom_sf"/>
</dbReference>
<evidence type="ECO:0000256" key="1">
    <source>
        <dbReference type="ARBA" id="ARBA00023015"/>
    </source>
</evidence>
<dbReference type="PROSITE" id="PS51077">
    <property type="entry name" value="HTH_ICLR"/>
    <property type="match status" value="1"/>
</dbReference>
<dbReference type="GO" id="GO:0045892">
    <property type="term" value="P:negative regulation of DNA-templated transcription"/>
    <property type="evidence" value="ECO:0007669"/>
    <property type="project" value="TreeGrafter"/>
</dbReference>
<name>A0A942YDH2_9BACI</name>
<proteinExistence type="predicted"/>
<keyword evidence="8" id="KW-1185">Reference proteome</keyword>
<dbReference type="PANTHER" id="PTHR30136:SF35">
    <property type="entry name" value="HTH-TYPE TRANSCRIPTIONAL REGULATOR RV1719"/>
    <property type="match status" value="1"/>
</dbReference>
<evidence type="ECO:0000259" key="5">
    <source>
        <dbReference type="PROSITE" id="PS51078"/>
    </source>
</evidence>
<dbReference type="GO" id="GO:0003700">
    <property type="term" value="F:DNA-binding transcription factor activity"/>
    <property type="evidence" value="ECO:0007669"/>
    <property type="project" value="TreeGrafter"/>
</dbReference>
<dbReference type="AlphaFoldDB" id="A0A942YDH2"/>
<dbReference type="InterPro" id="IPR005471">
    <property type="entry name" value="Tscrpt_reg_IclR_N"/>
</dbReference>
<evidence type="ECO:0000313" key="7">
    <source>
        <dbReference type="EMBL" id="MCH6265051.1"/>
    </source>
</evidence>
<gene>
    <name evidence="7" type="ORF">KHB02_005875</name>
    <name evidence="6" type="ORF">KHB02_42000</name>
</gene>
<dbReference type="SMART" id="SM00346">
    <property type="entry name" value="HTH_ICLR"/>
    <property type="match status" value="1"/>
</dbReference>
<dbReference type="Proteomes" id="UP000677265">
    <property type="component" value="Unassembled WGS sequence"/>
</dbReference>
<keyword evidence="3" id="KW-0804">Transcription</keyword>
<reference evidence="6" key="1">
    <citation type="submission" date="2021-05" db="EMBL/GenBank/DDBJ databases">
        <title>Novel Bacillus species.</title>
        <authorList>
            <person name="Liu G."/>
        </authorList>
    </citation>
    <scope>NUCLEOTIDE SEQUENCE</scope>
    <source>
        <strain evidence="6 8">FJAT-50051</strain>
    </source>
</reference>
<dbReference type="SUPFAM" id="SSF55781">
    <property type="entry name" value="GAF domain-like"/>
    <property type="match status" value="1"/>
</dbReference>
<evidence type="ECO:0000259" key="4">
    <source>
        <dbReference type="PROSITE" id="PS51077"/>
    </source>
</evidence>
<evidence type="ECO:0000256" key="3">
    <source>
        <dbReference type="ARBA" id="ARBA00023163"/>
    </source>
</evidence>
<accession>A0A942YDH2</accession>
<dbReference type="InterPro" id="IPR036388">
    <property type="entry name" value="WH-like_DNA-bd_sf"/>
</dbReference>
<dbReference type="InterPro" id="IPR014757">
    <property type="entry name" value="Tscrpt_reg_IclR_C"/>
</dbReference>
<dbReference type="EMBL" id="JAGYPE020000007">
    <property type="protein sequence ID" value="MCH6265051.1"/>
    <property type="molecule type" value="Genomic_DNA"/>
</dbReference>
<dbReference type="Pfam" id="PF09339">
    <property type="entry name" value="HTH_IclR"/>
    <property type="match status" value="1"/>
</dbReference>
<sequence length="248" mass="27586">MAVKSAERVLKVFELLAQHPEGLTIKEISETLVFPQSSTSGLIETLFQANYLTVDYSKKYRLGPKLIPLGSIAMNCLDVAAQGLPFLKKLMEEVQETVFMAVLSDSELIYVAKINSNRSIRTTAEPGKSKPLYCTGLGKAFLTFLSDKQREEIIRNLILQPITPKTITDKTSLKVQLEMFASLGYAIDDEENEEGLYCLAAPIYGVECTIQAAISVAGPKERMLKNKERIVENLLHTSMKISDSIGYR</sequence>
<evidence type="ECO:0000256" key="2">
    <source>
        <dbReference type="ARBA" id="ARBA00023125"/>
    </source>
</evidence>
<evidence type="ECO:0000313" key="6">
    <source>
        <dbReference type="EMBL" id="MBS4187957.1"/>
    </source>
</evidence>
<protein>
    <submittedName>
        <fullName evidence="6">IclR family transcriptional regulator</fullName>
    </submittedName>
</protein>
<dbReference type="EMBL" id="JAGYPE010000009">
    <property type="protein sequence ID" value="MBS4187957.1"/>
    <property type="molecule type" value="Genomic_DNA"/>
</dbReference>
<dbReference type="Gene3D" id="1.10.10.10">
    <property type="entry name" value="Winged helix-like DNA-binding domain superfamily/Winged helix DNA-binding domain"/>
    <property type="match status" value="1"/>
</dbReference>
<dbReference type="SUPFAM" id="SSF46785">
    <property type="entry name" value="Winged helix' DNA-binding domain"/>
    <property type="match status" value="1"/>
</dbReference>
<dbReference type="InterPro" id="IPR050707">
    <property type="entry name" value="HTH_MetabolicPath_Reg"/>
</dbReference>
<dbReference type="Gene3D" id="3.30.450.40">
    <property type="match status" value="1"/>
</dbReference>
<dbReference type="Pfam" id="PF01614">
    <property type="entry name" value="IclR_C"/>
    <property type="match status" value="1"/>
</dbReference>